<dbReference type="Proteomes" id="UP001153331">
    <property type="component" value="Unassembled WGS sequence"/>
</dbReference>
<proteinExistence type="predicted"/>
<protein>
    <submittedName>
        <fullName evidence="1">Uncharacterized protein</fullName>
    </submittedName>
</protein>
<sequence length="187" mass="20842">MADTDISSHPRLPTPGPSSSPTSPVIDYSPHTVPYNETFENDLMRAILHGSPQPSPKRKTEDTPMISAADLPIPITSHLRVHPSPIPGVFLTHVNGYHTGGIGPSTHAVNDFARRFVEDRGLGAGDVGGLERAVRGEVEDKLDEVRSKMRRREVAVKENERLRKELESLRLERQAELRVMEKMKGRR</sequence>
<organism evidence="1 2">
    <name type="scientific">Boeremia exigua</name>
    <dbReference type="NCBI Taxonomy" id="749465"/>
    <lineage>
        <taxon>Eukaryota</taxon>
        <taxon>Fungi</taxon>
        <taxon>Dikarya</taxon>
        <taxon>Ascomycota</taxon>
        <taxon>Pezizomycotina</taxon>
        <taxon>Dothideomycetes</taxon>
        <taxon>Pleosporomycetidae</taxon>
        <taxon>Pleosporales</taxon>
        <taxon>Pleosporineae</taxon>
        <taxon>Didymellaceae</taxon>
        <taxon>Boeremia</taxon>
    </lineage>
</organism>
<keyword evidence="2" id="KW-1185">Reference proteome</keyword>
<dbReference type="EMBL" id="JAPHNI010000524">
    <property type="protein sequence ID" value="KAJ8110205.1"/>
    <property type="molecule type" value="Genomic_DNA"/>
</dbReference>
<accession>A0ACC2I4V8</accession>
<reference evidence="1" key="1">
    <citation type="submission" date="2022-11" db="EMBL/GenBank/DDBJ databases">
        <title>Genome Sequence of Boeremia exigua.</title>
        <authorList>
            <person name="Buettner E."/>
        </authorList>
    </citation>
    <scope>NUCLEOTIDE SEQUENCE</scope>
    <source>
        <strain evidence="1">CU02</strain>
    </source>
</reference>
<evidence type="ECO:0000313" key="1">
    <source>
        <dbReference type="EMBL" id="KAJ8110205.1"/>
    </source>
</evidence>
<gene>
    <name evidence="1" type="ORF">OPT61_g6895</name>
</gene>
<name>A0ACC2I4V8_9PLEO</name>
<evidence type="ECO:0000313" key="2">
    <source>
        <dbReference type="Proteomes" id="UP001153331"/>
    </source>
</evidence>
<comment type="caution">
    <text evidence="1">The sequence shown here is derived from an EMBL/GenBank/DDBJ whole genome shotgun (WGS) entry which is preliminary data.</text>
</comment>